<comment type="caution">
    <text evidence="2">The sequence shown here is derived from an EMBL/GenBank/DDBJ whole genome shotgun (WGS) entry which is preliminary data.</text>
</comment>
<name>A0A4Q7YT11_9BACT</name>
<dbReference type="RefSeq" id="WP_130418278.1">
    <property type="nucleotide sequence ID" value="NZ_SHKW01000001.1"/>
</dbReference>
<organism evidence="2 3">
    <name type="scientific">Edaphobacter modestus</name>
    <dbReference type="NCBI Taxonomy" id="388466"/>
    <lineage>
        <taxon>Bacteria</taxon>
        <taxon>Pseudomonadati</taxon>
        <taxon>Acidobacteriota</taxon>
        <taxon>Terriglobia</taxon>
        <taxon>Terriglobales</taxon>
        <taxon>Acidobacteriaceae</taxon>
        <taxon>Edaphobacter</taxon>
    </lineage>
</organism>
<evidence type="ECO:0000313" key="2">
    <source>
        <dbReference type="EMBL" id="RZU40171.1"/>
    </source>
</evidence>
<dbReference type="AlphaFoldDB" id="A0A4Q7YT11"/>
<keyword evidence="1" id="KW-0812">Transmembrane</keyword>
<feature type="transmembrane region" description="Helical" evidence="1">
    <location>
        <begin position="42"/>
        <end position="67"/>
    </location>
</feature>
<dbReference type="Proteomes" id="UP000292958">
    <property type="component" value="Unassembled WGS sequence"/>
</dbReference>
<gene>
    <name evidence="2" type="ORF">BDD14_1606</name>
</gene>
<evidence type="ECO:0008006" key="4">
    <source>
        <dbReference type="Google" id="ProtNLM"/>
    </source>
</evidence>
<dbReference type="EMBL" id="SHKW01000001">
    <property type="protein sequence ID" value="RZU40171.1"/>
    <property type="molecule type" value="Genomic_DNA"/>
</dbReference>
<evidence type="ECO:0000313" key="3">
    <source>
        <dbReference type="Proteomes" id="UP000292958"/>
    </source>
</evidence>
<keyword evidence="1" id="KW-1133">Transmembrane helix</keyword>
<reference evidence="2 3" key="1">
    <citation type="submission" date="2019-02" db="EMBL/GenBank/DDBJ databases">
        <title>Genomic Encyclopedia of Archaeal and Bacterial Type Strains, Phase II (KMG-II): from individual species to whole genera.</title>
        <authorList>
            <person name="Goeker M."/>
        </authorList>
    </citation>
    <scope>NUCLEOTIDE SEQUENCE [LARGE SCALE GENOMIC DNA]</scope>
    <source>
        <strain evidence="2 3">DSM 18101</strain>
    </source>
</reference>
<keyword evidence="1" id="KW-0472">Membrane</keyword>
<accession>A0A4Q7YT11</accession>
<feature type="transmembrane region" description="Helical" evidence="1">
    <location>
        <begin position="116"/>
        <end position="137"/>
    </location>
</feature>
<feature type="transmembrane region" description="Helical" evidence="1">
    <location>
        <begin position="17"/>
        <end position="35"/>
    </location>
</feature>
<proteinExistence type="predicted"/>
<protein>
    <recommendedName>
        <fullName evidence="4">BlaR1 peptidase M56</fullName>
    </recommendedName>
</protein>
<keyword evidence="3" id="KW-1185">Reference proteome</keyword>
<evidence type="ECO:0000256" key="1">
    <source>
        <dbReference type="SAM" id="Phobius"/>
    </source>
</evidence>
<sequence>MTDITLFHAMGWSLLHLLWQGALVALLLACALGLLRGRSPQWRYLAACCALALMMILPVITFFYLVANSHNDSKAITNITTVEGAELSLPNGFDQISIPLIEQAVITLDRSMHWVLLTWFAGVVLFMGRLSTGMIVARRMKSAISQPVPVGLQHRFQELRHRLGITQPVKLIQSAVVQVEAFRQ</sequence>